<reference evidence="1" key="1">
    <citation type="submission" date="2021-09" db="EMBL/GenBank/DDBJ databases">
        <title>The genome of Mauremys mutica provides insights into the evolution of semi-aquatic lifestyle.</title>
        <authorList>
            <person name="Gong S."/>
            <person name="Gao Y."/>
        </authorList>
    </citation>
    <scope>NUCLEOTIDE SEQUENCE</scope>
    <source>
        <strain evidence="1">MM-2020</strain>
        <tissue evidence="1">Muscle</tissue>
    </source>
</reference>
<organism evidence="1 2">
    <name type="scientific">Mauremys mutica</name>
    <name type="common">yellowpond turtle</name>
    <dbReference type="NCBI Taxonomy" id="74926"/>
    <lineage>
        <taxon>Eukaryota</taxon>
        <taxon>Metazoa</taxon>
        <taxon>Chordata</taxon>
        <taxon>Craniata</taxon>
        <taxon>Vertebrata</taxon>
        <taxon>Euteleostomi</taxon>
        <taxon>Archelosauria</taxon>
        <taxon>Testudinata</taxon>
        <taxon>Testudines</taxon>
        <taxon>Cryptodira</taxon>
        <taxon>Durocryptodira</taxon>
        <taxon>Testudinoidea</taxon>
        <taxon>Geoemydidae</taxon>
        <taxon>Geoemydinae</taxon>
        <taxon>Mauremys</taxon>
    </lineage>
</organism>
<evidence type="ECO:0000313" key="2">
    <source>
        <dbReference type="Proteomes" id="UP000827986"/>
    </source>
</evidence>
<accession>A0A9D3WP77</accession>
<keyword evidence="2" id="KW-1185">Reference proteome</keyword>
<sequence length="104" mass="12510">MGQFTALYKYSVTNGKSQVLQIHYIILKYNFHMFKKNQTNLRYLSDMVHNIFQSHERIKPIDLFIFSGQRRLTSMVYNIVLHMRERDTHTHTHTTVNGFLFFIP</sequence>
<comment type="caution">
    <text evidence="1">The sequence shown here is derived from an EMBL/GenBank/DDBJ whole genome shotgun (WGS) entry which is preliminary data.</text>
</comment>
<name>A0A9D3WP77_9SAUR</name>
<gene>
    <name evidence="1" type="ORF">KIL84_003297</name>
</gene>
<dbReference type="AlphaFoldDB" id="A0A9D3WP77"/>
<evidence type="ECO:0000313" key="1">
    <source>
        <dbReference type="EMBL" id="KAH1167814.1"/>
    </source>
</evidence>
<dbReference type="EMBL" id="JAHDVG010000486">
    <property type="protein sequence ID" value="KAH1167814.1"/>
    <property type="molecule type" value="Genomic_DNA"/>
</dbReference>
<dbReference type="Proteomes" id="UP000827986">
    <property type="component" value="Unassembled WGS sequence"/>
</dbReference>
<protein>
    <submittedName>
        <fullName evidence="1">Uncharacterized protein</fullName>
    </submittedName>
</protein>
<proteinExistence type="predicted"/>